<dbReference type="PROSITE" id="PS51273">
    <property type="entry name" value="GATASE_TYPE_1"/>
    <property type="match status" value="1"/>
</dbReference>
<protein>
    <submittedName>
        <fullName evidence="1">Gamma-glutamyl-gamma-aminobutyrate hydrolase</fullName>
    </submittedName>
</protein>
<dbReference type="Gene3D" id="3.40.50.880">
    <property type="match status" value="1"/>
</dbReference>
<keyword evidence="2" id="KW-1185">Reference proteome</keyword>
<dbReference type="Pfam" id="PF07722">
    <property type="entry name" value="Peptidase_C26"/>
    <property type="match status" value="1"/>
</dbReference>
<reference evidence="1" key="1">
    <citation type="submission" date="2021-01" db="EMBL/GenBank/DDBJ databases">
        <title>Whole genome shotgun sequence of Planosporangium flavigriseum NBRC 105377.</title>
        <authorList>
            <person name="Komaki H."/>
            <person name="Tamura T."/>
        </authorList>
    </citation>
    <scope>NUCLEOTIDE SEQUENCE</scope>
    <source>
        <strain evidence="1">NBRC 105377</strain>
    </source>
</reference>
<organism evidence="1 2">
    <name type="scientific">Planosporangium flavigriseum</name>
    <dbReference type="NCBI Taxonomy" id="373681"/>
    <lineage>
        <taxon>Bacteria</taxon>
        <taxon>Bacillati</taxon>
        <taxon>Actinomycetota</taxon>
        <taxon>Actinomycetes</taxon>
        <taxon>Micromonosporales</taxon>
        <taxon>Micromonosporaceae</taxon>
        <taxon>Planosporangium</taxon>
    </lineage>
</organism>
<dbReference type="AlphaFoldDB" id="A0A8J3PPI6"/>
<keyword evidence="1" id="KW-0378">Hydrolase</keyword>
<accession>A0A8J3PPI6</accession>
<dbReference type="RefSeq" id="WP_168078190.1">
    <property type="nucleotide sequence ID" value="NZ_BAAAQJ010000007.1"/>
</dbReference>
<dbReference type="InterPro" id="IPR044668">
    <property type="entry name" value="PuuD-like"/>
</dbReference>
<proteinExistence type="predicted"/>
<dbReference type="InterPro" id="IPR029062">
    <property type="entry name" value="Class_I_gatase-like"/>
</dbReference>
<dbReference type="InterPro" id="IPR011697">
    <property type="entry name" value="Peptidase_C26"/>
</dbReference>
<evidence type="ECO:0000313" key="2">
    <source>
        <dbReference type="Proteomes" id="UP000653674"/>
    </source>
</evidence>
<dbReference type="FunFam" id="3.40.50.880:FF:000030">
    <property type="entry name" value="Gamma-glutamyl-gamma-aminobutyrate hydrolase PuuD"/>
    <property type="match status" value="1"/>
</dbReference>
<dbReference type="EMBL" id="BONU01000026">
    <property type="protein sequence ID" value="GIG75086.1"/>
    <property type="molecule type" value="Genomic_DNA"/>
</dbReference>
<name>A0A8J3PPI6_9ACTN</name>
<dbReference type="PANTHER" id="PTHR43235:SF1">
    <property type="entry name" value="GLUTAMINE AMIDOTRANSFERASE PB2B2.05-RELATED"/>
    <property type="match status" value="1"/>
</dbReference>
<dbReference type="CDD" id="cd01745">
    <property type="entry name" value="GATase1_2"/>
    <property type="match status" value="1"/>
</dbReference>
<dbReference type="SUPFAM" id="SSF52317">
    <property type="entry name" value="Class I glutamine amidotransferase-like"/>
    <property type="match status" value="1"/>
</dbReference>
<dbReference type="GO" id="GO:0005829">
    <property type="term" value="C:cytosol"/>
    <property type="evidence" value="ECO:0007669"/>
    <property type="project" value="TreeGrafter"/>
</dbReference>
<comment type="caution">
    <text evidence="1">The sequence shown here is derived from an EMBL/GenBank/DDBJ whole genome shotgun (WGS) entry which is preliminary data.</text>
</comment>
<dbReference type="GO" id="GO:0033969">
    <property type="term" value="F:gamma-glutamyl-gamma-aminobutyrate hydrolase activity"/>
    <property type="evidence" value="ECO:0007669"/>
    <property type="project" value="TreeGrafter"/>
</dbReference>
<dbReference type="Proteomes" id="UP000653674">
    <property type="component" value="Unassembled WGS sequence"/>
</dbReference>
<dbReference type="PANTHER" id="PTHR43235">
    <property type="entry name" value="GLUTAMINE AMIDOTRANSFERASE PB2B2.05-RELATED"/>
    <property type="match status" value="1"/>
</dbReference>
<evidence type="ECO:0000313" key="1">
    <source>
        <dbReference type="EMBL" id="GIG75086.1"/>
    </source>
</evidence>
<sequence length="245" mass="26197">MDSSVSEGGTGPLIGLTTYRERAQSLVWDTDFALLHQAYVDLVVAAGGTAVLLPPQPASAPHVLQRLDGLVLTGGADIEPSRYGQASGPRTGAPRRDRDEWELALAHAALDLKLPVLGVCRGLQMVNVALGGTLEQHVPDRVGHAGHQPAPGQFGRTDVRIKASSRLAALVGEQVTVHCYHHQSVAVLAPALRAVGIADDGTIEAVESPEEPFLFAVQWHPEQDPNDRRLFQGLVDAARRRMTDA</sequence>
<gene>
    <name evidence="1" type="ORF">Pfl04_34900</name>
</gene>
<dbReference type="GO" id="GO:0006598">
    <property type="term" value="P:polyamine catabolic process"/>
    <property type="evidence" value="ECO:0007669"/>
    <property type="project" value="TreeGrafter"/>
</dbReference>